<dbReference type="PANTHER" id="PTHR43439:SF2">
    <property type="entry name" value="ENZYME, PUTATIVE (JCVI)-RELATED"/>
    <property type="match status" value="1"/>
</dbReference>
<dbReference type="Pfam" id="PF00550">
    <property type="entry name" value="PP-binding"/>
    <property type="match status" value="1"/>
</dbReference>
<dbReference type="PROSITE" id="PS00012">
    <property type="entry name" value="PHOSPHOPANTETHEINE"/>
    <property type="match status" value="1"/>
</dbReference>
<dbReference type="GeneID" id="63767266"/>
<keyword evidence="1" id="KW-0596">Phosphopantetheine</keyword>
<dbReference type="InterPro" id="IPR013120">
    <property type="entry name" value="FAR_NAD-bd"/>
</dbReference>
<dbReference type="PROSITE" id="PS50075">
    <property type="entry name" value="CARRIER"/>
    <property type="match status" value="1"/>
</dbReference>
<dbReference type="RefSeq" id="XP_040696155.1">
    <property type="nucleotide sequence ID" value="XM_040851193.1"/>
</dbReference>
<dbReference type="Proteomes" id="UP000184356">
    <property type="component" value="Unassembled WGS sequence"/>
</dbReference>
<dbReference type="AlphaFoldDB" id="A0A1L9SYV6"/>
<dbReference type="InterPro" id="IPR036736">
    <property type="entry name" value="ACP-like_sf"/>
</dbReference>
<keyword evidence="2" id="KW-0597">Phosphoprotein</keyword>
<evidence type="ECO:0000313" key="5">
    <source>
        <dbReference type="Proteomes" id="UP000184356"/>
    </source>
</evidence>
<dbReference type="InterPro" id="IPR042099">
    <property type="entry name" value="ANL_N_sf"/>
</dbReference>
<evidence type="ECO:0000256" key="1">
    <source>
        <dbReference type="ARBA" id="ARBA00022450"/>
    </source>
</evidence>
<dbReference type="SUPFAM" id="SSF56801">
    <property type="entry name" value="Acetyl-CoA synthetase-like"/>
    <property type="match status" value="1"/>
</dbReference>
<dbReference type="InterPro" id="IPR036291">
    <property type="entry name" value="NAD(P)-bd_dom_sf"/>
</dbReference>
<dbReference type="InterPro" id="IPR051414">
    <property type="entry name" value="Adenylate-forming_Reductase"/>
</dbReference>
<evidence type="ECO:0000259" key="3">
    <source>
        <dbReference type="PROSITE" id="PS50075"/>
    </source>
</evidence>
<dbReference type="InterPro" id="IPR000873">
    <property type="entry name" value="AMP-dep_synth/lig_dom"/>
</dbReference>
<dbReference type="Pfam" id="PF00501">
    <property type="entry name" value="AMP-binding"/>
    <property type="match status" value="1"/>
</dbReference>
<gene>
    <name evidence="4" type="ORF">ASPSYDRAFT_83110</name>
</gene>
<dbReference type="Gene3D" id="1.10.1200.10">
    <property type="entry name" value="ACP-like"/>
    <property type="match status" value="1"/>
</dbReference>
<dbReference type="InterPro" id="IPR006162">
    <property type="entry name" value="Ppantetheine_attach_site"/>
</dbReference>
<dbReference type="VEuPathDB" id="FungiDB:ASPSYDRAFT_83110"/>
<dbReference type="PANTHER" id="PTHR43439">
    <property type="entry name" value="PHENYLACETATE-COENZYME A LIGASE"/>
    <property type="match status" value="1"/>
</dbReference>
<dbReference type="SUPFAM" id="SSF51735">
    <property type="entry name" value="NAD(P)-binding Rossmann-fold domains"/>
    <property type="match status" value="1"/>
</dbReference>
<accession>A0A1L9SYV6</accession>
<proteinExistence type="predicted"/>
<dbReference type="InterPro" id="IPR020845">
    <property type="entry name" value="AMP-binding_CS"/>
</dbReference>
<dbReference type="EMBL" id="KV878602">
    <property type="protein sequence ID" value="OJJ52349.1"/>
    <property type="molecule type" value="Genomic_DNA"/>
</dbReference>
<dbReference type="Gene3D" id="3.40.50.12780">
    <property type="entry name" value="N-terminal domain of ligase-like"/>
    <property type="match status" value="1"/>
</dbReference>
<dbReference type="InterPro" id="IPR009081">
    <property type="entry name" value="PP-bd_ACP"/>
</dbReference>
<dbReference type="PROSITE" id="PS00455">
    <property type="entry name" value="AMP_BINDING"/>
    <property type="match status" value="1"/>
</dbReference>
<dbReference type="STRING" id="1036612.A0A1L9SYV6"/>
<feature type="domain" description="Carrier" evidence="3">
    <location>
        <begin position="546"/>
        <end position="629"/>
    </location>
</feature>
<organism evidence="4 5">
    <name type="scientific">Aspergillus sydowii CBS 593.65</name>
    <dbReference type="NCBI Taxonomy" id="1036612"/>
    <lineage>
        <taxon>Eukaryota</taxon>
        <taxon>Fungi</taxon>
        <taxon>Dikarya</taxon>
        <taxon>Ascomycota</taxon>
        <taxon>Pezizomycotina</taxon>
        <taxon>Eurotiomycetes</taxon>
        <taxon>Eurotiomycetidae</taxon>
        <taxon>Eurotiales</taxon>
        <taxon>Aspergillaceae</taxon>
        <taxon>Aspergillus</taxon>
        <taxon>Aspergillus subgen. Nidulantes</taxon>
    </lineage>
</organism>
<dbReference type="OrthoDB" id="429813at2759"/>
<name>A0A1L9SYV6_9EURO</name>
<protein>
    <recommendedName>
        <fullName evidence="3">Carrier domain-containing protein</fullName>
    </recommendedName>
</protein>
<keyword evidence="5" id="KW-1185">Reference proteome</keyword>
<evidence type="ECO:0000313" key="4">
    <source>
        <dbReference type="EMBL" id="OJJ52349.1"/>
    </source>
</evidence>
<reference evidence="5" key="1">
    <citation type="journal article" date="2017" name="Genome Biol.">
        <title>Comparative genomics reveals high biological diversity and specific adaptations in the industrially and medically important fungal genus Aspergillus.</title>
        <authorList>
            <person name="de Vries R.P."/>
            <person name="Riley R."/>
            <person name="Wiebenga A."/>
            <person name="Aguilar-Osorio G."/>
            <person name="Amillis S."/>
            <person name="Uchima C.A."/>
            <person name="Anderluh G."/>
            <person name="Asadollahi M."/>
            <person name="Askin M."/>
            <person name="Barry K."/>
            <person name="Battaglia E."/>
            <person name="Bayram O."/>
            <person name="Benocci T."/>
            <person name="Braus-Stromeyer S.A."/>
            <person name="Caldana C."/>
            <person name="Canovas D."/>
            <person name="Cerqueira G.C."/>
            <person name="Chen F."/>
            <person name="Chen W."/>
            <person name="Choi C."/>
            <person name="Clum A."/>
            <person name="Dos Santos R.A."/>
            <person name="Damasio A.R."/>
            <person name="Diallinas G."/>
            <person name="Emri T."/>
            <person name="Fekete E."/>
            <person name="Flipphi M."/>
            <person name="Freyberg S."/>
            <person name="Gallo A."/>
            <person name="Gournas C."/>
            <person name="Habgood R."/>
            <person name="Hainaut M."/>
            <person name="Harispe M.L."/>
            <person name="Henrissat B."/>
            <person name="Hilden K.S."/>
            <person name="Hope R."/>
            <person name="Hossain A."/>
            <person name="Karabika E."/>
            <person name="Karaffa L."/>
            <person name="Karanyi Z."/>
            <person name="Krasevec N."/>
            <person name="Kuo A."/>
            <person name="Kusch H."/>
            <person name="LaButti K."/>
            <person name="Lagendijk E.L."/>
            <person name="Lapidus A."/>
            <person name="Levasseur A."/>
            <person name="Lindquist E."/>
            <person name="Lipzen A."/>
            <person name="Logrieco A.F."/>
            <person name="MacCabe A."/>
            <person name="Maekelae M.R."/>
            <person name="Malavazi I."/>
            <person name="Melin P."/>
            <person name="Meyer V."/>
            <person name="Mielnichuk N."/>
            <person name="Miskei M."/>
            <person name="Molnar A.P."/>
            <person name="Mule G."/>
            <person name="Ngan C.Y."/>
            <person name="Orejas M."/>
            <person name="Orosz E."/>
            <person name="Ouedraogo J.P."/>
            <person name="Overkamp K.M."/>
            <person name="Park H.-S."/>
            <person name="Perrone G."/>
            <person name="Piumi F."/>
            <person name="Punt P.J."/>
            <person name="Ram A.F."/>
            <person name="Ramon A."/>
            <person name="Rauscher S."/>
            <person name="Record E."/>
            <person name="Riano-Pachon D.M."/>
            <person name="Robert V."/>
            <person name="Roehrig J."/>
            <person name="Ruller R."/>
            <person name="Salamov A."/>
            <person name="Salih N.S."/>
            <person name="Samson R.A."/>
            <person name="Sandor E."/>
            <person name="Sanguinetti M."/>
            <person name="Schuetze T."/>
            <person name="Sepcic K."/>
            <person name="Shelest E."/>
            <person name="Sherlock G."/>
            <person name="Sophianopoulou V."/>
            <person name="Squina F.M."/>
            <person name="Sun H."/>
            <person name="Susca A."/>
            <person name="Todd R.B."/>
            <person name="Tsang A."/>
            <person name="Unkles S.E."/>
            <person name="van de Wiele N."/>
            <person name="van Rossen-Uffink D."/>
            <person name="Oliveira J.V."/>
            <person name="Vesth T.C."/>
            <person name="Visser J."/>
            <person name="Yu J.-H."/>
            <person name="Zhou M."/>
            <person name="Andersen M.R."/>
            <person name="Archer D.B."/>
            <person name="Baker S.E."/>
            <person name="Benoit I."/>
            <person name="Brakhage A.A."/>
            <person name="Braus G.H."/>
            <person name="Fischer R."/>
            <person name="Frisvad J.C."/>
            <person name="Goldman G.H."/>
            <person name="Houbraken J."/>
            <person name="Oakley B."/>
            <person name="Pocsi I."/>
            <person name="Scazzocchio C."/>
            <person name="Seiboth B."/>
            <person name="vanKuyk P.A."/>
            <person name="Wortman J."/>
            <person name="Dyer P.S."/>
            <person name="Grigoriev I.V."/>
        </authorList>
    </citation>
    <scope>NUCLEOTIDE SEQUENCE [LARGE SCALE GENOMIC DNA]</scope>
    <source>
        <strain evidence="5">CBS 593.65</strain>
    </source>
</reference>
<evidence type="ECO:0000256" key="2">
    <source>
        <dbReference type="ARBA" id="ARBA00022553"/>
    </source>
</evidence>
<dbReference type="Gene3D" id="3.40.50.720">
    <property type="entry name" value="NAD(P)-binding Rossmann-like Domain"/>
    <property type="match status" value="1"/>
</dbReference>
<sequence>MESRGKRLLASLADDLAERDAERCFSVIPKGADVSNGFQAVNMRDLSRAVNCMSWWIESTIGPAQARETLAYMANNDIRYFIFMMACQKTGYQAFLPSTRNSDEAHLHLLKETGCNKLFFSQGREARPLEIQALCPGLHIFQVPSLQSMLSDKSGLRQYPLTATYADSEDDVMCIIHSSGTTGLPKPVPLTNGFFATIDYLSCIPWPTGRQPTPFFHLGSEDLVLVTTPLFHLMGLLALVFSIFHGTPALLGPDKPLSVHLLVEVMKTTRPTAAFYPPSVLEDLSHSDEALECLKGLRHVYYGGGPLAPEIGDRLRKYTQVITAIGASEIGWIPSVVPESPENWSYFEWNPSYGIDMQAIGDDLYEMVIPRNKDSRSLHGIFHTYPHLDIYRTNDLYQRHPTNENLWKFHGRRDDVIVLSNGEKFTPVEMEAIIEGHPLVAKAMVFGQSRFQAGLLVQPASDIAEMSTELFVEEIWPAVQAANRTIAAHGRVMKSKIGLASKVKPFKTTPKGTVMRRAVLVDYEKEIDMIYSAGEDDLTISLPENLDQASITTYTRQIVTHVLGSSDFVDDQDLYTAGLDSLMTMQVSKSLQKGIQQRRPEIKSEDVNPQVIYANPSVEKLSRFIQDLLSGKTQTEIPRQEKIRKLVEKYTADIPARADNPQARSTSLSTAILTGSTGSLGTYLLHKLLSNPSISKVYCLNRSDAESRQKKGFKEKGLALQASDWETRVEFLQASFGEPRFGLSEAKYQEMLQSVDTIIHNAWMVNFNHSVESFEATHIQGMRRFVDFSLDSPRNAQIHFISSVSTVGGWTPDRGSPIPEIPMEDSSVVLAQGYGESKHVAERICLEASNRASVRTSIYRVGQIAGPTTKSGLWNPQEWFPTIIATSKALGKVPEQLGAMAVDWVPVDTLASIMIDIVNNRHTTETTPNAVYHLTNPNTVAWSSLIPAIQEVYPVDTVSFTTWVGDLSRIQNPSPAEVAEKPALKLLGFYEGLQDSTATMSVPLGTERAQEASMAMKSLDPISPSLMRNWLAQWQF</sequence>
<dbReference type="Pfam" id="PF07993">
    <property type="entry name" value="NAD_binding_4"/>
    <property type="match status" value="1"/>
</dbReference>
<dbReference type="Pfam" id="PF23562">
    <property type="entry name" value="AMP-binding_C_3"/>
    <property type="match status" value="1"/>
</dbReference>
<dbReference type="SUPFAM" id="SSF47336">
    <property type="entry name" value="ACP-like"/>
    <property type="match status" value="1"/>
</dbReference>